<dbReference type="EMBL" id="JALNTZ010000003">
    <property type="protein sequence ID" value="KAJ3658444.1"/>
    <property type="molecule type" value="Genomic_DNA"/>
</dbReference>
<dbReference type="Proteomes" id="UP001168821">
    <property type="component" value="Unassembled WGS sequence"/>
</dbReference>
<sequence>MKSANPYLGKIRHGLFPKALTSILTVSALQACNVKVSPAFKLQAPSLLISKKTGFLIYGRMDEEPCRANRNWAHPGSSRKDITITKPRREEIVHPYSLIAQPLK</sequence>
<dbReference type="AlphaFoldDB" id="A0AA38INV3"/>
<name>A0AA38INV3_9CUCU</name>
<gene>
    <name evidence="1" type="ORF">Zmor_010179</name>
</gene>
<evidence type="ECO:0000313" key="1">
    <source>
        <dbReference type="EMBL" id="KAJ3658444.1"/>
    </source>
</evidence>
<protein>
    <submittedName>
        <fullName evidence="1">Uncharacterized protein</fullName>
    </submittedName>
</protein>
<dbReference type="PROSITE" id="PS51257">
    <property type="entry name" value="PROKAR_LIPOPROTEIN"/>
    <property type="match status" value="1"/>
</dbReference>
<reference evidence="1" key="1">
    <citation type="journal article" date="2023" name="G3 (Bethesda)">
        <title>Whole genome assemblies of Zophobas morio and Tenebrio molitor.</title>
        <authorList>
            <person name="Kaur S."/>
            <person name="Stinson S.A."/>
            <person name="diCenzo G.C."/>
        </authorList>
    </citation>
    <scope>NUCLEOTIDE SEQUENCE</scope>
    <source>
        <strain evidence="1">QUZm001</strain>
    </source>
</reference>
<organism evidence="1 2">
    <name type="scientific">Zophobas morio</name>
    <dbReference type="NCBI Taxonomy" id="2755281"/>
    <lineage>
        <taxon>Eukaryota</taxon>
        <taxon>Metazoa</taxon>
        <taxon>Ecdysozoa</taxon>
        <taxon>Arthropoda</taxon>
        <taxon>Hexapoda</taxon>
        <taxon>Insecta</taxon>
        <taxon>Pterygota</taxon>
        <taxon>Neoptera</taxon>
        <taxon>Endopterygota</taxon>
        <taxon>Coleoptera</taxon>
        <taxon>Polyphaga</taxon>
        <taxon>Cucujiformia</taxon>
        <taxon>Tenebrionidae</taxon>
        <taxon>Zophobas</taxon>
    </lineage>
</organism>
<keyword evidence="2" id="KW-1185">Reference proteome</keyword>
<proteinExistence type="predicted"/>
<accession>A0AA38INV3</accession>
<evidence type="ECO:0000313" key="2">
    <source>
        <dbReference type="Proteomes" id="UP001168821"/>
    </source>
</evidence>
<comment type="caution">
    <text evidence="1">The sequence shown here is derived from an EMBL/GenBank/DDBJ whole genome shotgun (WGS) entry which is preliminary data.</text>
</comment>